<dbReference type="InterPro" id="IPR007050">
    <property type="entry name" value="HTH_bacterioopsin"/>
</dbReference>
<protein>
    <submittedName>
        <fullName evidence="2">Bacterio-opsin activator HTH domain protein</fullName>
    </submittedName>
</protein>
<evidence type="ECO:0000313" key="2">
    <source>
        <dbReference type="EMBL" id="ADC65517.1"/>
    </source>
</evidence>
<dbReference type="GeneID" id="8778882"/>
<dbReference type="OrthoDB" id="27447at2157"/>
<proteinExistence type="predicted"/>
<organism evidence="2 3">
    <name type="scientific">Ferroglobus placidus (strain DSM 10642 / AEDII12DO)</name>
    <dbReference type="NCBI Taxonomy" id="589924"/>
    <lineage>
        <taxon>Archaea</taxon>
        <taxon>Methanobacteriati</taxon>
        <taxon>Methanobacteriota</taxon>
        <taxon>Archaeoglobi</taxon>
        <taxon>Archaeoglobales</taxon>
        <taxon>Archaeoglobaceae</taxon>
        <taxon>Ferroglobus</taxon>
    </lineage>
</organism>
<feature type="domain" description="HTH bat-type" evidence="1">
    <location>
        <begin position="149"/>
        <end position="201"/>
    </location>
</feature>
<dbReference type="KEGG" id="fpl:Ferp_1366"/>
<sequence>MYVAKVKVAQPTCSLAKATENGKVTMELLEYILLSDDEALFLGRISKVDDLSECFKVIEAHESTKFFQILEKTKTNLDFLAVIKDTTGIKAFEDSYCFVKPPIIVENGCKIYTVYAPDVRQLKKAYEKLKNFARWEILEVKSLEEKVKLTEKQHYVLKTAYEMGYFDRKRRATLVDIANAINLSKSTVHKHLHEGIQKIVEKYFNGFE</sequence>
<dbReference type="Pfam" id="PF04967">
    <property type="entry name" value="HTH_10"/>
    <property type="match status" value="1"/>
</dbReference>
<dbReference type="HOGENOM" id="CLU_1302586_0_0_2"/>
<dbReference type="PANTHER" id="PTHR34236:SF1">
    <property type="entry name" value="DIMETHYL SULFOXIDE REDUCTASE TRANSCRIPTIONAL ACTIVATOR"/>
    <property type="match status" value="1"/>
</dbReference>
<evidence type="ECO:0000313" key="3">
    <source>
        <dbReference type="Proteomes" id="UP000002613"/>
    </source>
</evidence>
<name>D3RYF4_FERPA</name>
<dbReference type="RefSeq" id="WP_012965860.1">
    <property type="nucleotide sequence ID" value="NC_013849.1"/>
</dbReference>
<dbReference type="EMBL" id="CP001899">
    <property type="protein sequence ID" value="ADC65517.1"/>
    <property type="molecule type" value="Genomic_DNA"/>
</dbReference>
<evidence type="ECO:0000259" key="1">
    <source>
        <dbReference type="Pfam" id="PF04967"/>
    </source>
</evidence>
<dbReference type="PANTHER" id="PTHR34236">
    <property type="entry name" value="DIMETHYL SULFOXIDE REDUCTASE TRANSCRIPTIONAL ACTIVATOR"/>
    <property type="match status" value="1"/>
</dbReference>
<dbReference type="eggNOG" id="arCOG02271">
    <property type="taxonomic scope" value="Archaea"/>
</dbReference>
<dbReference type="PaxDb" id="589924-Ferp_1366"/>
<accession>D3RYF4</accession>
<reference evidence="3" key="1">
    <citation type="submission" date="2010-02" db="EMBL/GenBank/DDBJ databases">
        <title>Complete sequence of Ferroglobus placidus DSM 10642.</title>
        <authorList>
            <consortium name="US DOE Joint Genome Institute"/>
            <person name="Lucas S."/>
            <person name="Copeland A."/>
            <person name="Lapidus A."/>
            <person name="Cheng J.-F."/>
            <person name="Bruce D."/>
            <person name="Goodwin L."/>
            <person name="Pitluck S."/>
            <person name="Saunders E."/>
            <person name="Brettin T."/>
            <person name="Detter J.C."/>
            <person name="Han C."/>
            <person name="Tapia R."/>
            <person name="Larimer F."/>
            <person name="Land M."/>
            <person name="Hauser L."/>
            <person name="Kyrpides N."/>
            <person name="Ivanova N."/>
            <person name="Holmes D."/>
            <person name="Lovley D."/>
            <person name="Kyrpides N."/>
            <person name="Anderson I.J."/>
            <person name="Woyke T."/>
        </authorList>
    </citation>
    <scope>NUCLEOTIDE SEQUENCE [LARGE SCALE GENOMIC DNA]</scope>
    <source>
        <strain evidence="3">DSM 10642 / AEDII12DO</strain>
    </source>
</reference>
<dbReference type="Proteomes" id="UP000002613">
    <property type="component" value="Chromosome"/>
</dbReference>
<keyword evidence="3" id="KW-1185">Reference proteome</keyword>
<reference evidence="2 3" key="2">
    <citation type="journal article" date="2011" name="Stand. Genomic Sci.">
        <title>Complete genome sequence of Ferroglobus placidus AEDII12DO.</title>
        <authorList>
            <person name="Anderson I."/>
            <person name="Risso C."/>
            <person name="Holmes D."/>
            <person name="Lucas S."/>
            <person name="Copeland A."/>
            <person name="Lapidus A."/>
            <person name="Cheng J.F."/>
            <person name="Bruce D."/>
            <person name="Goodwin L."/>
            <person name="Pitluck S."/>
            <person name="Saunders E."/>
            <person name="Brettin T."/>
            <person name="Detter J.C."/>
            <person name="Han C."/>
            <person name="Tapia R."/>
            <person name="Larimer F."/>
            <person name="Land M."/>
            <person name="Hauser L."/>
            <person name="Woyke T."/>
            <person name="Lovley D."/>
            <person name="Kyrpides N."/>
            <person name="Ivanova N."/>
        </authorList>
    </citation>
    <scope>NUCLEOTIDE SEQUENCE [LARGE SCALE GENOMIC DNA]</scope>
    <source>
        <strain evidence="3">DSM 10642 / AEDII12DO</strain>
    </source>
</reference>
<dbReference type="STRING" id="589924.Ferp_1366"/>
<gene>
    <name evidence="2" type="ordered locus">Ferp_1366</name>
</gene>
<dbReference type="AlphaFoldDB" id="D3RYF4"/>